<protein>
    <submittedName>
        <fullName evidence="2">Uncharacterized protein</fullName>
    </submittedName>
</protein>
<dbReference type="AlphaFoldDB" id="A0A2N5W1X6"/>
<dbReference type="PANTHER" id="PTHR34618">
    <property type="entry name" value="SURFACE PROTEIN MAS1, PUTATIVE-RELATED"/>
    <property type="match status" value="1"/>
</dbReference>
<keyword evidence="3" id="KW-1185">Reference proteome</keyword>
<evidence type="ECO:0000256" key="1">
    <source>
        <dbReference type="SAM" id="MobiDB-lite"/>
    </source>
</evidence>
<feature type="compositionally biased region" description="Basic residues" evidence="1">
    <location>
        <begin position="383"/>
        <end position="394"/>
    </location>
</feature>
<dbReference type="Pfam" id="PF11327">
    <property type="entry name" value="Egh16-like"/>
    <property type="match status" value="1"/>
</dbReference>
<feature type="compositionally biased region" description="Polar residues" evidence="1">
    <location>
        <begin position="354"/>
        <end position="375"/>
    </location>
</feature>
<feature type="region of interest" description="Disordered" evidence="1">
    <location>
        <begin position="333"/>
        <end position="394"/>
    </location>
</feature>
<proteinExistence type="predicted"/>
<dbReference type="InterPro" id="IPR021476">
    <property type="entry name" value="Egh16-like"/>
</dbReference>
<evidence type="ECO:0000313" key="2">
    <source>
        <dbReference type="EMBL" id="PLW56254.1"/>
    </source>
</evidence>
<dbReference type="STRING" id="200324.A0A2N5W1X6"/>
<feature type="compositionally biased region" description="Low complexity" evidence="1">
    <location>
        <begin position="335"/>
        <end position="353"/>
    </location>
</feature>
<reference evidence="2 3" key="1">
    <citation type="submission" date="2017-11" db="EMBL/GenBank/DDBJ databases">
        <title>De novo assembly and phasing of dikaryotic genomes from two isolates of Puccinia coronata f. sp. avenae, the causal agent of oat crown rust.</title>
        <authorList>
            <person name="Miller M.E."/>
            <person name="Zhang Y."/>
            <person name="Omidvar V."/>
            <person name="Sperschneider J."/>
            <person name="Schwessinger B."/>
            <person name="Raley C."/>
            <person name="Palmer J.M."/>
            <person name="Garnica D."/>
            <person name="Upadhyaya N."/>
            <person name="Rathjen J."/>
            <person name="Taylor J.M."/>
            <person name="Park R.F."/>
            <person name="Dodds P.N."/>
            <person name="Hirsch C.D."/>
            <person name="Kianian S.F."/>
            <person name="Figueroa M."/>
        </authorList>
    </citation>
    <scope>NUCLEOTIDE SEQUENCE [LARGE SCALE GENOMIC DNA]</scope>
    <source>
        <strain evidence="2">12NC29</strain>
    </source>
</reference>
<comment type="caution">
    <text evidence="2">The sequence shown here is derived from an EMBL/GenBank/DDBJ whole genome shotgun (WGS) entry which is preliminary data.</text>
</comment>
<gene>
    <name evidence="2" type="ORF">PCANC_02042</name>
</gene>
<evidence type="ECO:0000313" key="3">
    <source>
        <dbReference type="Proteomes" id="UP000235388"/>
    </source>
</evidence>
<dbReference type="EMBL" id="PGCJ01000023">
    <property type="protein sequence ID" value="PLW56254.1"/>
    <property type="molecule type" value="Genomic_DNA"/>
</dbReference>
<organism evidence="2 3">
    <name type="scientific">Puccinia coronata f. sp. avenae</name>
    <dbReference type="NCBI Taxonomy" id="200324"/>
    <lineage>
        <taxon>Eukaryota</taxon>
        <taxon>Fungi</taxon>
        <taxon>Dikarya</taxon>
        <taxon>Basidiomycota</taxon>
        <taxon>Pucciniomycotina</taxon>
        <taxon>Pucciniomycetes</taxon>
        <taxon>Pucciniales</taxon>
        <taxon>Pucciniaceae</taxon>
        <taxon>Puccinia</taxon>
    </lineage>
</organism>
<name>A0A2N5W1X6_9BASI</name>
<dbReference type="PANTHER" id="PTHR34618:SF1">
    <property type="entry name" value="SECRETED PROTEIN"/>
    <property type="match status" value="1"/>
</dbReference>
<accession>A0A2N5W1X6</accession>
<sequence length="394" mass="41193">MLGGSPVVYCAGKPAGAGGSRRRVSSELPHFDAEVALGAQPASQLASCGPPSDRIVHGAGSKLSNSRGRVVSNAKDMGKAGHQRAFSHSFILALDGANGVQSAGFGTRLTTRGQLHQYTGLITDKEIKDGTVGPCGRVFGGENMTPFVIDPQAELARAEASGISTAHKDGSIVMGVFVHNRDGAGPFHCDYSSDATLSSFEPMKINVQIEGVNGINNASDKYVYPLTAAFYPNSTCTGGKDRDTCIVRCRNPLGFGSCAALKLGEPAITKRSMSEIVQRAMANDTADTAPRNLTGNVVVPLVSLPHDLVNQTQNPSTPVAPHPDRNASRILTRDAQPSQSPAPASSPSANPNATSKLTSPHDSNSPALVSDTPNSPAAAARRSLPKTKRHFLHE</sequence>
<dbReference type="OrthoDB" id="3241054at2759"/>
<dbReference type="Proteomes" id="UP000235388">
    <property type="component" value="Unassembled WGS sequence"/>
</dbReference>